<dbReference type="OrthoDB" id="241638at2"/>
<evidence type="ECO:0000256" key="1">
    <source>
        <dbReference type="ARBA" id="ARBA00008853"/>
    </source>
</evidence>
<dbReference type="PANTHER" id="PTHR47572">
    <property type="entry name" value="LIPOPROTEIN-RELATED"/>
    <property type="match status" value="1"/>
</dbReference>
<dbReference type="GO" id="GO:0016787">
    <property type="term" value="F:hydrolase activity"/>
    <property type="evidence" value="ECO:0007669"/>
    <property type="project" value="UniProtKB-KW"/>
</dbReference>
<protein>
    <submittedName>
        <fullName evidence="4">Gluconolactonase</fullName>
    </submittedName>
</protein>
<dbReference type="SUPFAM" id="SSF63829">
    <property type="entry name" value="Calcium-dependent phosphotriesterase"/>
    <property type="match status" value="1"/>
</dbReference>
<dbReference type="AlphaFoldDB" id="A0A2P8E725"/>
<dbReference type="InterPro" id="IPR013658">
    <property type="entry name" value="SGL"/>
</dbReference>
<accession>A0A2P8E725</accession>
<dbReference type="PANTHER" id="PTHR47572:SF4">
    <property type="entry name" value="LACTONASE DRP35"/>
    <property type="match status" value="1"/>
</dbReference>
<reference evidence="4 5" key="1">
    <citation type="submission" date="2018-03" db="EMBL/GenBank/DDBJ databases">
        <title>Genomic Encyclopedia of Archaeal and Bacterial Type Strains, Phase II (KMG-II): from individual species to whole genera.</title>
        <authorList>
            <person name="Goeker M."/>
        </authorList>
    </citation>
    <scope>NUCLEOTIDE SEQUENCE [LARGE SCALE GENOMIC DNA]</scope>
    <source>
        <strain evidence="4 5">DSM 45211</strain>
    </source>
</reference>
<dbReference type="RefSeq" id="WP_106536526.1">
    <property type="nucleotide sequence ID" value="NZ_ML142899.1"/>
</dbReference>
<evidence type="ECO:0000313" key="5">
    <source>
        <dbReference type="Proteomes" id="UP000243528"/>
    </source>
</evidence>
<dbReference type="Gene3D" id="2.120.10.30">
    <property type="entry name" value="TolB, C-terminal domain"/>
    <property type="match status" value="1"/>
</dbReference>
<dbReference type="EMBL" id="PYGE01000004">
    <property type="protein sequence ID" value="PSL05271.1"/>
    <property type="molecule type" value="Genomic_DNA"/>
</dbReference>
<gene>
    <name evidence="4" type="ORF">CLV30_104137</name>
</gene>
<dbReference type="InterPro" id="IPR051262">
    <property type="entry name" value="SMP-30/CGR1_Lactonase"/>
</dbReference>
<feature type="domain" description="SMP-30/Gluconolactonase/LRE-like region" evidence="3">
    <location>
        <begin position="31"/>
        <end position="276"/>
    </location>
</feature>
<organism evidence="4 5">
    <name type="scientific">Haloactinopolyspora alba</name>
    <dbReference type="NCBI Taxonomy" id="648780"/>
    <lineage>
        <taxon>Bacteria</taxon>
        <taxon>Bacillati</taxon>
        <taxon>Actinomycetota</taxon>
        <taxon>Actinomycetes</taxon>
        <taxon>Jiangellales</taxon>
        <taxon>Jiangellaceae</taxon>
        <taxon>Haloactinopolyspora</taxon>
    </lineage>
</organism>
<keyword evidence="2" id="KW-0378">Hydrolase</keyword>
<proteinExistence type="inferred from homology"/>
<dbReference type="Pfam" id="PF08450">
    <property type="entry name" value="SGL"/>
    <property type="match status" value="1"/>
</dbReference>
<evidence type="ECO:0000259" key="3">
    <source>
        <dbReference type="Pfam" id="PF08450"/>
    </source>
</evidence>
<evidence type="ECO:0000313" key="4">
    <source>
        <dbReference type="EMBL" id="PSL05271.1"/>
    </source>
</evidence>
<comment type="similarity">
    <text evidence="1">Belongs to the SMP-30/CGR1 family.</text>
</comment>
<evidence type="ECO:0000256" key="2">
    <source>
        <dbReference type="ARBA" id="ARBA00022801"/>
    </source>
</evidence>
<dbReference type="InterPro" id="IPR011042">
    <property type="entry name" value="6-blade_b-propeller_TolB-like"/>
</dbReference>
<dbReference type="Proteomes" id="UP000243528">
    <property type="component" value="Unassembled WGS sequence"/>
</dbReference>
<keyword evidence="5" id="KW-1185">Reference proteome</keyword>
<sequence length="298" mass="32460">MTIEVRDSRLAGIVDADDELELVAGGFQFLEGPLWHPEDHFLLFSDMPGDTMRRWTPSDGVTVFRSPSGMANGNAYDAQGRLVTCEHATSRVSRTEPDGTVVTLADRYDGRRLNSPNDVVVAGGGIYFTDPTYGRQDFVGVPREPELPFQGVYRIRADGTLDLLVDDFVQPNGLCFALDEKRLFVNDSERMHIRVFDLLADGTLGEGSVWAVTEGDGDGAPDGLKLDSAGNLYCCGPGGVHVFDVDGASLGVIRTPEPAANFTWGDPDLRTLYVCASTGLYRIRVRRPGLPSVRTALM</sequence>
<name>A0A2P8E725_9ACTN</name>
<comment type="caution">
    <text evidence="4">The sequence shown here is derived from an EMBL/GenBank/DDBJ whole genome shotgun (WGS) entry which is preliminary data.</text>
</comment>